<keyword evidence="1" id="KW-0472">Membrane</keyword>
<dbReference type="Proteomes" id="UP000462760">
    <property type="component" value="Unassembled WGS sequence"/>
</dbReference>
<dbReference type="Gene3D" id="1.10.1760.20">
    <property type="match status" value="1"/>
</dbReference>
<gene>
    <name evidence="2" type="ORF">FYJ27_05955</name>
</gene>
<keyword evidence="1" id="KW-1133">Transmembrane helix</keyword>
<organism evidence="2 3">
    <name type="scientific">Anaerosalibacter bizertensis</name>
    <dbReference type="NCBI Taxonomy" id="932217"/>
    <lineage>
        <taxon>Bacteria</taxon>
        <taxon>Bacillati</taxon>
        <taxon>Bacillota</taxon>
        <taxon>Tissierellia</taxon>
        <taxon>Tissierellales</taxon>
        <taxon>Sporanaerobacteraceae</taxon>
        <taxon>Anaerosalibacter</taxon>
    </lineage>
</organism>
<protein>
    <submittedName>
        <fullName evidence="2">ECF transporter S component</fullName>
    </submittedName>
</protein>
<feature type="transmembrane region" description="Helical" evidence="1">
    <location>
        <begin position="69"/>
        <end position="89"/>
    </location>
</feature>
<dbReference type="EMBL" id="VULR01000006">
    <property type="protein sequence ID" value="MSS43276.1"/>
    <property type="molecule type" value="Genomic_DNA"/>
</dbReference>
<accession>A0A844FH30</accession>
<evidence type="ECO:0000313" key="3">
    <source>
        <dbReference type="Proteomes" id="UP000462760"/>
    </source>
</evidence>
<feature type="transmembrane region" description="Helical" evidence="1">
    <location>
        <begin position="101"/>
        <end position="125"/>
    </location>
</feature>
<keyword evidence="1" id="KW-0812">Transmembrane</keyword>
<dbReference type="GO" id="GO:0022857">
    <property type="term" value="F:transmembrane transporter activity"/>
    <property type="evidence" value="ECO:0007669"/>
    <property type="project" value="InterPro"/>
</dbReference>
<proteinExistence type="predicted"/>
<dbReference type="OrthoDB" id="9766854at2"/>
<comment type="caution">
    <text evidence="2">The sequence shown here is derived from an EMBL/GenBank/DDBJ whole genome shotgun (WGS) entry which is preliminary data.</text>
</comment>
<sequence>MKKISTLKLSLIGLGIALNVVGTFTAFSLKLPILLDSIGTVMASFLLGPYYGVITGLCSGIVSGITFDIYSLYFAPVQIFVGFFSALMYNKCFMRGKKKILGVLVVSIFSSFVGAVIAAFVFGGITSSSSSYIVAVLSNMGVNKVLSVFIVQFLMDYFDRFLAVSLVLLVISNIPEKIKYKLVSN</sequence>
<dbReference type="RefSeq" id="WP_154483954.1">
    <property type="nucleotide sequence ID" value="NZ_JBCLQA010000009.1"/>
</dbReference>
<feature type="transmembrane region" description="Helical" evidence="1">
    <location>
        <begin position="41"/>
        <end position="63"/>
    </location>
</feature>
<evidence type="ECO:0000313" key="2">
    <source>
        <dbReference type="EMBL" id="MSS43276.1"/>
    </source>
</evidence>
<dbReference type="AlphaFoldDB" id="A0A844FH30"/>
<name>A0A844FH30_9FIRM</name>
<reference evidence="2 3" key="1">
    <citation type="submission" date="2019-08" db="EMBL/GenBank/DDBJ databases">
        <title>In-depth cultivation of the pig gut microbiome towards novel bacterial diversity and tailored functional studies.</title>
        <authorList>
            <person name="Wylensek D."/>
            <person name="Hitch T.C.A."/>
            <person name="Clavel T."/>
        </authorList>
    </citation>
    <scope>NUCLEOTIDE SEQUENCE [LARGE SCALE GENOMIC DNA]</scope>
    <source>
        <strain evidence="2 3">Med78-601-WT-4W-RMD-3</strain>
    </source>
</reference>
<feature type="transmembrane region" description="Helical" evidence="1">
    <location>
        <begin position="6"/>
        <end position="29"/>
    </location>
</feature>
<evidence type="ECO:0000256" key="1">
    <source>
        <dbReference type="SAM" id="Phobius"/>
    </source>
</evidence>